<feature type="transmembrane region" description="Helical" evidence="14">
    <location>
        <begin position="246"/>
        <end position="268"/>
    </location>
</feature>
<keyword evidence="8 14" id="KW-0472">Membrane</keyword>
<feature type="region of interest" description="Disordered" evidence="13">
    <location>
        <begin position="621"/>
        <end position="656"/>
    </location>
</feature>
<evidence type="ECO:0000256" key="5">
    <source>
        <dbReference type="ARBA" id="ARBA00022692"/>
    </source>
</evidence>
<dbReference type="PANTHER" id="PTHR12424:SF19">
    <property type="entry name" value="INTEGRASE ZINC-BINDING DOMAIN-CONTAINING PROTEIN"/>
    <property type="match status" value="1"/>
</dbReference>
<protein>
    <recommendedName>
        <fullName evidence="17">Protein tweety homolog</fullName>
    </recommendedName>
</protein>
<reference evidence="15 16" key="1">
    <citation type="journal article" date="2015" name="Plant Cell">
        <title>Oil accumulation by the oleaginous diatom Fistulifera solaris as revealed by the genome and transcriptome.</title>
        <authorList>
            <person name="Tanaka T."/>
            <person name="Maeda Y."/>
            <person name="Veluchamy A."/>
            <person name="Tanaka M."/>
            <person name="Abida H."/>
            <person name="Marechal E."/>
            <person name="Bowler C."/>
            <person name="Muto M."/>
            <person name="Sunaga Y."/>
            <person name="Tanaka M."/>
            <person name="Yoshino T."/>
            <person name="Taniguchi T."/>
            <person name="Fukuda Y."/>
            <person name="Nemoto M."/>
            <person name="Matsumoto M."/>
            <person name="Wong P.S."/>
            <person name="Aburatani S."/>
            <person name="Fujibuchi W."/>
        </authorList>
    </citation>
    <scope>NUCLEOTIDE SEQUENCE [LARGE SCALE GENOMIC DNA]</scope>
    <source>
        <strain evidence="15 16">JPCC DA0580</strain>
    </source>
</reference>
<evidence type="ECO:0000256" key="7">
    <source>
        <dbReference type="ARBA" id="ARBA00023065"/>
    </source>
</evidence>
<comment type="subcellular location">
    <subcellularLocation>
        <location evidence="1">Cell membrane</location>
        <topology evidence="1">Multi-pass membrane protein</topology>
    </subcellularLocation>
</comment>
<keyword evidence="3" id="KW-0813">Transport</keyword>
<keyword evidence="6 14" id="KW-1133">Transmembrane helix</keyword>
<evidence type="ECO:0000256" key="8">
    <source>
        <dbReference type="ARBA" id="ARBA00023136"/>
    </source>
</evidence>
<accession>A0A1Z5JA76</accession>
<keyword evidence="12" id="KW-0407">Ion channel</keyword>
<evidence type="ECO:0000256" key="14">
    <source>
        <dbReference type="SAM" id="Phobius"/>
    </source>
</evidence>
<feature type="transmembrane region" description="Helical" evidence="14">
    <location>
        <begin position="275"/>
        <end position="298"/>
    </location>
</feature>
<feature type="transmembrane region" description="Helical" evidence="14">
    <location>
        <begin position="455"/>
        <end position="482"/>
    </location>
</feature>
<keyword evidence="4" id="KW-1003">Cell membrane</keyword>
<evidence type="ECO:0000313" key="16">
    <source>
        <dbReference type="Proteomes" id="UP000198406"/>
    </source>
</evidence>
<evidence type="ECO:0000256" key="10">
    <source>
        <dbReference type="ARBA" id="ARBA00023180"/>
    </source>
</evidence>
<feature type="transmembrane region" description="Helical" evidence="14">
    <location>
        <begin position="44"/>
        <end position="65"/>
    </location>
</feature>
<dbReference type="OrthoDB" id="49313at2759"/>
<keyword evidence="9" id="KW-0869">Chloride channel</keyword>
<dbReference type="EMBL" id="BDSP01000029">
    <property type="protein sequence ID" value="GAX10893.1"/>
    <property type="molecule type" value="Genomic_DNA"/>
</dbReference>
<evidence type="ECO:0000256" key="12">
    <source>
        <dbReference type="ARBA" id="ARBA00023303"/>
    </source>
</evidence>
<comment type="similarity">
    <text evidence="2">Belongs to the tweety family.</text>
</comment>
<keyword evidence="10" id="KW-0325">Glycoprotein</keyword>
<dbReference type="InParanoid" id="A0A1Z5JA76"/>
<evidence type="ECO:0008006" key="17">
    <source>
        <dbReference type="Google" id="ProtNLM"/>
    </source>
</evidence>
<evidence type="ECO:0000256" key="11">
    <source>
        <dbReference type="ARBA" id="ARBA00023214"/>
    </source>
</evidence>
<sequence length="750" mass="83793">MTSDDYSSRVDSNLAMRKAPRFGHTREFAAVASEESRDEYIDGLAAFAVFIFAFIFVWLVILFLFKFHYGVDRVGWAAGGDVVDVEYMRKQGISRKQRTQRIRRNWRVQTTFLIASMCIPVLSFLLVNHGLEPFIESLTDIEDMTNYVDTQAFLGIYTGQRINTIYNNLQNLVSHNVTTSCPDFPSSFLSNETRFTIAHEGLSNSLTALLPVVNKTIPTTVEVLEALTTATRKAEDIVDFIGGHDWLLILLLAVLNIINAFLLFGVFLTKNNVDYPVFLAFVGYLLLPAFLLALLAFVCTSCLFATAAISNADFCSGGDGVRNPIGTFRDISMRLGYEDNSLPLTALDYYTSNCRAEHPLAPISEAKRYVEMSTIRFDQLLNALKSTKWEEVPDGCEKQFPFSNSSFYEISNNLGMLQDNFNQVLELSSCSNMRPLFQYLSSGSICTESVKGLSVLFSLTFAISVLGLVLLTTRAALFNPVIRARRIKRREKEFNEYKCYMARYYDTDTWKMDPPKHSESNIQCLSTMESDDTSSRSILTGSDGTTVETKSSIVRHNEEIMNVSLQSDGRFFRNNQFYHGEVEIIYYSSDSDSDDENGDSLSFSRSLNSSMSTLSGLFLNSRRATSHPQKSRSEADPQACATVKASDGTGTTRSNNTRLFFGTRASLPSPKMVKPEVQEQSRHTRVPLDHVAPHHDIANNPLSLGDMEVSIDKLYDDSGDQPFAEAPAPPDAPQKKVSAVARTSGARTID</sequence>
<evidence type="ECO:0000256" key="6">
    <source>
        <dbReference type="ARBA" id="ARBA00022989"/>
    </source>
</evidence>
<dbReference type="GO" id="GO:0005886">
    <property type="term" value="C:plasma membrane"/>
    <property type="evidence" value="ECO:0007669"/>
    <property type="project" value="UniProtKB-SubCell"/>
</dbReference>
<keyword evidence="16" id="KW-1185">Reference proteome</keyword>
<evidence type="ECO:0000256" key="13">
    <source>
        <dbReference type="SAM" id="MobiDB-lite"/>
    </source>
</evidence>
<name>A0A1Z5JA76_FISSO</name>
<dbReference type="GO" id="GO:0034707">
    <property type="term" value="C:chloride channel complex"/>
    <property type="evidence" value="ECO:0007669"/>
    <property type="project" value="UniProtKB-KW"/>
</dbReference>
<gene>
    <name evidence="15" type="ORF">FisN_UnNu021</name>
</gene>
<evidence type="ECO:0000256" key="4">
    <source>
        <dbReference type="ARBA" id="ARBA00022475"/>
    </source>
</evidence>
<dbReference type="GO" id="GO:0005254">
    <property type="term" value="F:chloride channel activity"/>
    <property type="evidence" value="ECO:0007669"/>
    <property type="project" value="UniProtKB-KW"/>
</dbReference>
<evidence type="ECO:0000313" key="15">
    <source>
        <dbReference type="EMBL" id="GAX10893.1"/>
    </source>
</evidence>
<dbReference type="PANTHER" id="PTHR12424">
    <property type="entry name" value="TWEETY-RELATED"/>
    <property type="match status" value="1"/>
</dbReference>
<feature type="region of interest" description="Disordered" evidence="13">
    <location>
        <begin position="714"/>
        <end position="750"/>
    </location>
</feature>
<dbReference type="Proteomes" id="UP000198406">
    <property type="component" value="Unassembled WGS sequence"/>
</dbReference>
<dbReference type="InterPro" id="IPR006990">
    <property type="entry name" value="Tweety"/>
</dbReference>
<comment type="caution">
    <text evidence="15">The sequence shown here is derived from an EMBL/GenBank/DDBJ whole genome shotgun (WGS) entry which is preliminary data.</text>
</comment>
<organism evidence="15 16">
    <name type="scientific">Fistulifera solaris</name>
    <name type="common">Oleaginous diatom</name>
    <dbReference type="NCBI Taxonomy" id="1519565"/>
    <lineage>
        <taxon>Eukaryota</taxon>
        <taxon>Sar</taxon>
        <taxon>Stramenopiles</taxon>
        <taxon>Ochrophyta</taxon>
        <taxon>Bacillariophyta</taxon>
        <taxon>Bacillariophyceae</taxon>
        <taxon>Bacillariophycidae</taxon>
        <taxon>Naviculales</taxon>
        <taxon>Naviculaceae</taxon>
        <taxon>Fistulifera</taxon>
    </lineage>
</organism>
<feature type="transmembrane region" description="Helical" evidence="14">
    <location>
        <begin position="106"/>
        <end position="127"/>
    </location>
</feature>
<keyword evidence="7" id="KW-0406">Ion transport</keyword>
<dbReference type="AlphaFoldDB" id="A0A1Z5JA76"/>
<evidence type="ECO:0000256" key="3">
    <source>
        <dbReference type="ARBA" id="ARBA00022448"/>
    </source>
</evidence>
<proteinExistence type="inferred from homology"/>
<keyword evidence="5 14" id="KW-0812">Transmembrane</keyword>
<evidence type="ECO:0000256" key="1">
    <source>
        <dbReference type="ARBA" id="ARBA00004651"/>
    </source>
</evidence>
<evidence type="ECO:0000256" key="2">
    <source>
        <dbReference type="ARBA" id="ARBA00009849"/>
    </source>
</evidence>
<evidence type="ECO:0000256" key="9">
    <source>
        <dbReference type="ARBA" id="ARBA00023173"/>
    </source>
</evidence>
<keyword evidence="11" id="KW-0868">Chloride</keyword>